<dbReference type="eggNOG" id="ENOG503065D">
    <property type="taxonomic scope" value="Bacteria"/>
</dbReference>
<dbReference type="AlphaFoldDB" id="S7TDF8"/>
<keyword evidence="3" id="KW-1185">Reference proteome</keyword>
<dbReference type="Pfam" id="PF07238">
    <property type="entry name" value="PilZ"/>
    <property type="match status" value="1"/>
</dbReference>
<evidence type="ECO:0000259" key="1">
    <source>
        <dbReference type="Pfam" id="PF07238"/>
    </source>
</evidence>
<evidence type="ECO:0000313" key="3">
    <source>
        <dbReference type="Proteomes" id="UP000014975"/>
    </source>
</evidence>
<dbReference type="OrthoDB" id="5465254at2"/>
<name>S7TDF8_9BACT</name>
<protein>
    <submittedName>
        <fullName evidence="2">Type IV pilus assembly PilZ</fullName>
    </submittedName>
</protein>
<reference evidence="2 3" key="1">
    <citation type="journal article" date="2013" name="Genome Announc.">
        <title>Draft genome sequences for three mercury-methylating, sulfate-reducing bacteria.</title>
        <authorList>
            <person name="Brown S.D."/>
            <person name="Hurt R.A.Jr."/>
            <person name="Gilmour C.C."/>
            <person name="Elias D.A."/>
        </authorList>
    </citation>
    <scope>NUCLEOTIDE SEQUENCE [LARGE SCALE GENOMIC DNA]</scope>
    <source>
        <strain evidence="2 3">DSM 16529</strain>
    </source>
</reference>
<dbReference type="GO" id="GO:0035438">
    <property type="term" value="F:cyclic-di-GMP binding"/>
    <property type="evidence" value="ECO:0007669"/>
    <property type="project" value="InterPro"/>
</dbReference>
<dbReference type="RefSeq" id="WP_020886542.1">
    <property type="nucleotide sequence ID" value="NZ_ATHI01000007.1"/>
</dbReference>
<comment type="caution">
    <text evidence="2">The sequence shown here is derived from an EMBL/GenBank/DDBJ whole genome shotgun (WGS) entry which is preliminary data.</text>
</comment>
<proteinExistence type="predicted"/>
<dbReference type="PATRIC" id="fig|1121439.3.peg.1060"/>
<dbReference type="Gene3D" id="2.40.10.220">
    <property type="entry name" value="predicted glycosyltransferase like domains"/>
    <property type="match status" value="1"/>
</dbReference>
<feature type="domain" description="PilZ" evidence="1">
    <location>
        <begin position="19"/>
        <end position="112"/>
    </location>
</feature>
<dbReference type="SUPFAM" id="SSF141371">
    <property type="entry name" value="PilZ domain-like"/>
    <property type="match status" value="1"/>
</dbReference>
<organism evidence="2 3">
    <name type="scientific">Alkalidesulfovibrio alkalitolerans DSM 16529</name>
    <dbReference type="NCBI Taxonomy" id="1121439"/>
    <lineage>
        <taxon>Bacteria</taxon>
        <taxon>Pseudomonadati</taxon>
        <taxon>Thermodesulfobacteriota</taxon>
        <taxon>Desulfovibrionia</taxon>
        <taxon>Desulfovibrionales</taxon>
        <taxon>Desulfovibrionaceae</taxon>
        <taxon>Alkalidesulfovibrio</taxon>
    </lineage>
</organism>
<dbReference type="Proteomes" id="UP000014975">
    <property type="component" value="Unassembled WGS sequence"/>
</dbReference>
<gene>
    <name evidence="2" type="ORF">dsat_2657</name>
</gene>
<sequence length="133" mass="14433">MSFLKKLLNVASGKKEGSERRTAFRVEIPQLRAKLSGKPVSVSVRDISATGISLNSVAKEFTPGGEMAVNLFLGARMLVSGLVVRIVRVGDGHVGGQFVKLSPQQSDFLHSLTLEEQKRLAEKKKEAESRAAK</sequence>
<dbReference type="EMBL" id="ATHI01000007">
    <property type="protein sequence ID" value="EPR34615.1"/>
    <property type="molecule type" value="Genomic_DNA"/>
</dbReference>
<evidence type="ECO:0000313" key="2">
    <source>
        <dbReference type="EMBL" id="EPR34615.1"/>
    </source>
</evidence>
<dbReference type="InterPro" id="IPR009875">
    <property type="entry name" value="PilZ_domain"/>
</dbReference>
<accession>S7TDF8</accession>